<dbReference type="CDD" id="cd01389">
    <property type="entry name" value="HMG-box_ROX1-like"/>
    <property type="match status" value="1"/>
</dbReference>
<evidence type="ECO:0000259" key="5">
    <source>
        <dbReference type="PROSITE" id="PS50118"/>
    </source>
</evidence>
<dbReference type="SUPFAM" id="SSF47095">
    <property type="entry name" value="HMG-box"/>
    <property type="match status" value="1"/>
</dbReference>
<dbReference type="InterPro" id="IPR051356">
    <property type="entry name" value="SOX/SOX-like_TF"/>
</dbReference>
<evidence type="ECO:0000256" key="1">
    <source>
        <dbReference type="ARBA" id="ARBA00023125"/>
    </source>
</evidence>
<feature type="DNA-binding region" description="HMG box" evidence="3">
    <location>
        <begin position="94"/>
        <end position="163"/>
    </location>
</feature>
<dbReference type="GO" id="GO:0000978">
    <property type="term" value="F:RNA polymerase II cis-regulatory region sequence-specific DNA binding"/>
    <property type="evidence" value="ECO:0007669"/>
    <property type="project" value="TreeGrafter"/>
</dbReference>
<keyword evidence="1 3" id="KW-0238">DNA-binding</keyword>
<evidence type="ECO:0000313" key="6">
    <source>
        <dbReference type="EMBL" id="KAF8431070.1"/>
    </source>
</evidence>
<dbReference type="InterPro" id="IPR036910">
    <property type="entry name" value="HMG_box_dom_sf"/>
</dbReference>
<feature type="domain" description="HMG box" evidence="5">
    <location>
        <begin position="94"/>
        <end position="163"/>
    </location>
</feature>
<feature type="compositionally biased region" description="Polar residues" evidence="4">
    <location>
        <begin position="418"/>
        <end position="428"/>
    </location>
</feature>
<feature type="region of interest" description="Disordered" evidence="4">
    <location>
        <begin position="408"/>
        <end position="429"/>
    </location>
</feature>
<reference evidence="6" key="1">
    <citation type="submission" date="2019-10" db="EMBL/GenBank/DDBJ databases">
        <authorList>
            <consortium name="DOE Joint Genome Institute"/>
            <person name="Kuo A."/>
            <person name="Miyauchi S."/>
            <person name="Kiss E."/>
            <person name="Drula E."/>
            <person name="Kohler A."/>
            <person name="Sanchez-Garcia M."/>
            <person name="Andreopoulos B."/>
            <person name="Barry K.W."/>
            <person name="Bonito G."/>
            <person name="Buee M."/>
            <person name="Carver A."/>
            <person name="Chen C."/>
            <person name="Cichocki N."/>
            <person name="Clum A."/>
            <person name="Culley D."/>
            <person name="Crous P.W."/>
            <person name="Fauchery L."/>
            <person name="Girlanda M."/>
            <person name="Hayes R."/>
            <person name="Keri Z."/>
            <person name="LaButti K."/>
            <person name="Lipzen A."/>
            <person name="Lombard V."/>
            <person name="Magnuson J."/>
            <person name="Maillard F."/>
            <person name="Morin E."/>
            <person name="Murat C."/>
            <person name="Nolan M."/>
            <person name="Ohm R."/>
            <person name="Pangilinan J."/>
            <person name="Pereira M."/>
            <person name="Perotto S."/>
            <person name="Peter M."/>
            <person name="Riley R."/>
            <person name="Sitrit Y."/>
            <person name="Stielow B."/>
            <person name="Szollosi G."/>
            <person name="Zifcakova L."/>
            <person name="Stursova M."/>
            <person name="Spatafora J.W."/>
            <person name="Tedersoo L."/>
            <person name="Vaario L.-M."/>
            <person name="Yamada A."/>
            <person name="Yan M."/>
            <person name="Wang P."/>
            <person name="Xu J."/>
            <person name="Bruns T."/>
            <person name="Baldrian P."/>
            <person name="Vilgalys R."/>
            <person name="Henrissat B."/>
            <person name="Grigoriev I.V."/>
            <person name="Hibbett D."/>
            <person name="Nagy L.G."/>
            <person name="Martin F.M."/>
        </authorList>
    </citation>
    <scope>NUCLEOTIDE SEQUENCE</scope>
    <source>
        <strain evidence="6">BED1</strain>
    </source>
</reference>
<feature type="compositionally biased region" description="Basic residues" evidence="4">
    <location>
        <begin position="80"/>
        <end position="90"/>
    </location>
</feature>
<dbReference type="PANTHER" id="PTHR45789">
    <property type="entry name" value="FI18025P1"/>
    <property type="match status" value="1"/>
</dbReference>
<dbReference type="EMBL" id="WHUW01000053">
    <property type="protein sequence ID" value="KAF8431070.1"/>
    <property type="molecule type" value="Genomic_DNA"/>
</dbReference>
<dbReference type="SMART" id="SM00398">
    <property type="entry name" value="HMG"/>
    <property type="match status" value="1"/>
</dbReference>
<dbReference type="PROSITE" id="PS50118">
    <property type="entry name" value="HMG_BOX_2"/>
    <property type="match status" value="1"/>
</dbReference>
<keyword evidence="7" id="KW-1185">Reference proteome</keyword>
<dbReference type="InterPro" id="IPR009071">
    <property type="entry name" value="HMG_box_dom"/>
</dbReference>
<dbReference type="GO" id="GO:0000981">
    <property type="term" value="F:DNA-binding transcription factor activity, RNA polymerase II-specific"/>
    <property type="evidence" value="ECO:0007669"/>
    <property type="project" value="TreeGrafter"/>
</dbReference>
<protein>
    <recommendedName>
        <fullName evidence="5">HMG box domain-containing protein</fullName>
    </recommendedName>
</protein>
<organism evidence="6 7">
    <name type="scientific">Boletus edulis BED1</name>
    <dbReference type="NCBI Taxonomy" id="1328754"/>
    <lineage>
        <taxon>Eukaryota</taxon>
        <taxon>Fungi</taxon>
        <taxon>Dikarya</taxon>
        <taxon>Basidiomycota</taxon>
        <taxon>Agaricomycotina</taxon>
        <taxon>Agaricomycetes</taxon>
        <taxon>Agaricomycetidae</taxon>
        <taxon>Boletales</taxon>
        <taxon>Boletineae</taxon>
        <taxon>Boletaceae</taxon>
        <taxon>Boletoideae</taxon>
        <taxon>Boletus</taxon>
    </lineage>
</organism>
<evidence type="ECO:0000256" key="2">
    <source>
        <dbReference type="ARBA" id="ARBA00023242"/>
    </source>
</evidence>
<accession>A0AAD4BIH9</accession>
<gene>
    <name evidence="6" type="ORF">L210DRAFT_3651328</name>
</gene>
<dbReference type="Pfam" id="PF00505">
    <property type="entry name" value="HMG_box"/>
    <property type="match status" value="1"/>
</dbReference>
<reference evidence="6" key="2">
    <citation type="journal article" date="2020" name="Nat. Commun.">
        <title>Large-scale genome sequencing of mycorrhizal fungi provides insights into the early evolution of symbiotic traits.</title>
        <authorList>
            <person name="Miyauchi S."/>
            <person name="Kiss E."/>
            <person name="Kuo A."/>
            <person name="Drula E."/>
            <person name="Kohler A."/>
            <person name="Sanchez-Garcia M."/>
            <person name="Morin E."/>
            <person name="Andreopoulos B."/>
            <person name="Barry K.W."/>
            <person name="Bonito G."/>
            <person name="Buee M."/>
            <person name="Carver A."/>
            <person name="Chen C."/>
            <person name="Cichocki N."/>
            <person name="Clum A."/>
            <person name="Culley D."/>
            <person name="Crous P.W."/>
            <person name="Fauchery L."/>
            <person name="Girlanda M."/>
            <person name="Hayes R.D."/>
            <person name="Keri Z."/>
            <person name="LaButti K."/>
            <person name="Lipzen A."/>
            <person name="Lombard V."/>
            <person name="Magnuson J."/>
            <person name="Maillard F."/>
            <person name="Murat C."/>
            <person name="Nolan M."/>
            <person name="Ohm R.A."/>
            <person name="Pangilinan J."/>
            <person name="Pereira M.F."/>
            <person name="Perotto S."/>
            <person name="Peter M."/>
            <person name="Pfister S."/>
            <person name="Riley R."/>
            <person name="Sitrit Y."/>
            <person name="Stielow J.B."/>
            <person name="Szollosi G."/>
            <person name="Zifcakova L."/>
            <person name="Stursova M."/>
            <person name="Spatafora J.W."/>
            <person name="Tedersoo L."/>
            <person name="Vaario L.M."/>
            <person name="Yamada A."/>
            <person name="Yan M."/>
            <person name="Wang P."/>
            <person name="Xu J."/>
            <person name="Bruns T."/>
            <person name="Baldrian P."/>
            <person name="Vilgalys R."/>
            <person name="Dunand C."/>
            <person name="Henrissat B."/>
            <person name="Grigoriev I.V."/>
            <person name="Hibbett D."/>
            <person name="Nagy L.G."/>
            <person name="Martin F.M."/>
        </authorList>
    </citation>
    <scope>NUCLEOTIDE SEQUENCE</scope>
    <source>
        <strain evidence="6">BED1</strain>
    </source>
</reference>
<name>A0AAD4BIH9_BOLED</name>
<evidence type="ECO:0000256" key="4">
    <source>
        <dbReference type="SAM" id="MobiDB-lite"/>
    </source>
</evidence>
<dbReference type="GO" id="GO:0005634">
    <property type="term" value="C:nucleus"/>
    <property type="evidence" value="ECO:0007669"/>
    <property type="project" value="UniProtKB-UniRule"/>
</dbReference>
<dbReference type="Gene3D" id="1.10.30.10">
    <property type="entry name" value="High mobility group box domain"/>
    <property type="match status" value="1"/>
</dbReference>
<sequence>MAPSRTRYYSIGRRPSAPTSDLIKPGIYGASPSPRSVTFAPNVTPTTYKESDDFPLDPLSLLPDAQLFPPSEQPPDTAQKRRAPPGKRRSLGYIPRPPNAFMLFRADFVRQKHVPGSIETNHGSLSKIIGNCWRSLPLEEKRVWEIKAKQEKEAHSKRYPGYRFKPVHNKSKDKKKAKASPTLEDEQRCEEVAQLLLEGIKGDQLAAAIRRLDEKKLVLPTPLPFYPPRRPSSVPLPDSRFHPIALPSIPFFAQTSRSASPVNNISRSARMLIGQRRPSSALPHFGRTSWGVDDIPLFPSAPALSFYPPQSSLQRDESPLPEVNANLFDQTFNFAFSAGSGEPAAMTFNDIFSNVPPHAASASSPSYVMDHISPQDISLSLDMSYLSPSQMDLQQADGLTANAPSWMTTPMEIPSPEPSSTYSGSPAQSDLGLPLIAPRPQHTPVGATFDSWHDFASCHLPEGKFTPSHVGLATQHLGLPAVAIAGVDACANQQMHIPGFDMLFESTLNGMEAF</sequence>
<evidence type="ECO:0000256" key="3">
    <source>
        <dbReference type="PROSITE-ProRule" id="PRU00267"/>
    </source>
</evidence>
<dbReference type="Proteomes" id="UP001194468">
    <property type="component" value="Unassembled WGS sequence"/>
</dbReference>
<feature type="compositionally biased region" description="Basic residues" evidence="4">
    <location>
        <begin position="161"/>
        <end position="178"/>
    </location>
</feature>
<feature type="region of interest" description="Disordered" evidence="4">
    <location>
        <begin position="1"/>
        <end position="94"/>
    </location>
</feature>
<feature type="compositionally biased region" description="Polar residues" evidence="4">
    <location>
        <begin position="33"/>
        <end position="48"/>
    </location>
</feature>
<evidence type="ECO:0000313" key="7">
    <source>
        <dbReference type="Proteomes" id="UP001194468"/>
    </source>
</evidence>
<keyword evidence="2 3" id="KW-0539">Nucleus</keyword>
<proteinExistence type="predicted"/>
<dbReference type="AlphaFoldDB" id="A0AAD4BIH9"/>
<comment type="caution">
    <text evidence="6">The sequence shown here is derived from an EMBL/GenBank/DDBJ whole genome shotgun (WGS) entry which is preliminary data.</text>
</comment>
<feature type="region of interest" description="Disordered" evidence="4">
    <location>
        <begin position="161"/>
        <end position="185"/>
    </location>
</feature>
<dbReference type="PANTHER" id="PTHR45789:SF2">
    <property type="entry name" value="FI18025P1"/>
    <property type="match status" value="1"/>
</dbReference>